<dbReference type="InterPro" id="IPR038051">
    <property type="entry name" value="XRCC4-like_N_sf"/>
</dbReference>
<dbReference type="Proteomes" id="UP000320762">
    <property type="component" value="Unassembled WGS sequence"/>
</dbReference>
<keyword evidence="8" id="KW-1185">Reference proteome</keyword>
<keyword evidence="3" id="KW-0234">DNA repair</keyword>
<keyword evidence="2" id="KW-0227">DNA damage</keyword>
<proteinExistence type="predicted"/>
<dbReference type="InterPro" id="IPR015381">
    <property type="entry name" value="XLF-like_N"/>
</dbReference>
<evidence type="ECO:0000259" key="6">
    <source>
        <dbReference type="Pfam" id="PF09302"/>
    </source>
</evidence>
<evidence type="ECO:0000313" key="7">
    <source>
        <dbReference type="EMBL" id="TRM64609.1"/>
    </source>
</evidence>
<accession>A0A550CIL1</accession>
<evidence type="ECO:0000256" key="3">
    <source>
        <dbReference type="ARBA" id="ARBA00023204"/>
    </source>
</evidence>
<dbReference type="Gene3D" id="2.170.210.10">
    <property type="entry name" value="DNA double-strand break repair and VJ recombination XRCC4, N-terminal"/>
    <property type="match status" value="1"/>
</dbReference>
<dbReference type="OrthoDB" id="3184250at2759"/>
<dbReference type="Pfam" id="PF09302">
    <property type="entry name" value="XLF"/>
    <property type="match status" value="1"/>
</dbReference>
<dbReference type="GO" id="GO:0005634">
    <property type="term" value="C:nucleus"/>
    <property type="evidence" value="ECO:0007669"/>
    <property type="project" value="UniProtKB-SubCell"/>
</dbReference>
<feature type="region of interest" description="Disordered" evidence="5">
    <location>
        <begin position="228"/>
        <end position="320"/>
    </location>
</feature>
<dbReference type="GO" id="GO:0006303">
    <property type="term" value="P:double-strand break repair via nonhomologous end joining"/>
    <property type="evidence" value="ECO:0007669"/>
    <property type="project" value="UniProtKB-ARBA"/>
</dbReference>
<gene>
    <name evidence="7" type="ORF">BD626DRAFT_255519</name>
</gene>
<comment type="subcellular location">
    <subcellularLocation>
        <location evidence="1">Nucleus</location>
    </subcellularLocation>
</comment>
<evidence type="ECO:0000256" key="2">
    <source>
        <dbReference type="ARBA" id="ARBA00022763"/>
    </source>
</evidence>
<feature type="domain" description="XLF-like N-terminal" evidence="6">
    <location>
        <begin position="17"/>
        <end position="74"/>
    </location>
</feature>
<evidence type="ECO:0000313" key="8">
    <source>
        <dbReference type="Proteomes" id="UP000320762"/>
    </source>
</evidence>
<feature type="compositionally biased region" description="Pro residues" evidence="5">
    <location>
        <begin position="306"/>
        <end position="318"/>
    </location>
</feature>
<sequence length="388" mass="43045">MEEFTDDRAKRLLGKEWLSKTDAQTSTPYLIKFTTDPADLSCTVIITDTKSVWAEVLLSAQFARRWRRCNAKPTSSGPLDEAEEESWRKARLELISRTHSLGAFSELSFEVVPTRYSDLAVRIEAESFIWTWETNFVGHRMSADLLSQQLIFPLISVTHIALGGQENVTDMTDGNLEKAIDKTARTARRTPDTYIRNAMAKPRVATSLQRMSAMFGFLQDPLPRIASSAEKPDLSAPDEPLRSGRHDISLRGPASGLDALSRKPLASPPRREMVSPPQIEELSPPQIEDLSPPQIEELSPPQQETPSPPQVSSPPPPAKRSFDSALLTRVRFGPRANDLGYSCPDWLPRSAALKGLASMHVQCAIRYVLLRSVSLIGIADLDGCRTSI</sequence>
<comment type="caution">
    <text evidence="7">The sequence shown here is derived from an EMBL/GenBank/DDBJ whole genome shotgun (WGS) entry which is preliminary data.</text>
</comment>
<evidence type="ECO:0000256" key="4">
    <source>
        <dbReference type="ARBA" id="ARBA00023242"/>
    </source>
</evidence>
<feature type="compositionally biased region" description="Basic and acidic residues" evidence="5">
    <location>
        <begin position="239"/>
        <end position="249"/>
    </location>
</feature>
<dbReference type="AlphaFoldDB" id="A0A550CIL1"/>
<protein>
    <recommendedName>
        <fullName evidence="6">XLF-like N-terminal domain-containing protein</fullName>
    </recommendedName>
</protein>
<evidence type="ECO:0000256" key="1">
    <source>
        <dbReference type="ARBA" id="ARBA00004123"/>
    </source>
</evidence>
<name>A0A550CIL1_9AGAR</name>
<evidence type="ECO:0000256" key="5">
    <source>
        <dbReference type="SAM" id="MobiDB-lite"/>
    </source>
</evidence>
<keyword evidence="4" id="KW-0539">Nucleus</keyword>
<reference evidence="7 8" key="1">
    <citation type="journal article" date="2019" name="New Phytol.">
        <title>Comparative genomics reveals unique wood-decay strategies and fruiting body development in the Schizophyllaceae.</title>
        <authorList>
            <person name="Almasi E."/>
            <person name="Sahu N."/>
            <person name="Krizsan K."/>
            <person name="Balint B."/>
            <person name="Kovacs G.M."/>
            <person name="Kiss B."/>
            <person name="Cseklye J."/>
            <person name="Drula E."/>
            <person name="Henrissat B."/>
            <person name="Nagy I."/>
            <person name="Chovatia M."/>
            <person name="Adam C."/>
            <person name="LaButti K."/>
            <person name="Lipzen A."/>
            <person name="Riley R."/>
            <person name="Grigoriev I.V."/>
            <person name="Nagy L.G."/>
        </authorList>
    </citation>
    <scope>NUCLEOTIDE SEQUENCE [LARGE SCALE GENOMIC DNA]</scope>
    <source>
        <strain evidence="7 8">NL-1724</strain>
    </source>
</reference>
<dbReference type="EMBL" id="VDMD01000007">
    <property type="protein sequence ID" value="TRM64609.1"/>
    <property type="molecule type" value="Genomic_DNA"/>
</dbReference>
<organism evidence="7 8">
    <name type="scientific">Schizophyllum amplum</name>
    <dbReference type="NCBI Taxonomy" id="97359"/>
    <lineage>
        <taxon>Eukaryota</taxon>
        <taxon>Fungi</taxon>
        <taxon>Dikarya</taxon>
        <taxon>Basidiomycota</taxon>
        <taxon>Agaricomycotina</taxon>
        <taxon>Agaricomycetes</taxon>
        <taxon>Agaricomycetidae</taxon>
        <taxon>Agaricales</taxon>
        <taxon>Schizophyllaceae</taxon>
        <taxon>Schizophyllum</taxon>
    </lineage>
</organism>